<protein>
    <submittedName>
        <fullName evidence="1">Helix-turn-helix domain-containing protein</fullName>
    </submittedName>
</protein>
<evidence type="ECO:0000313" key="2">
    <source>
        <dbReference type="Proteomes" id="UP000602759"/>
    </source>
</evidence>
<sequence>MSQENNMQISQNHTSRRIVDTKGIMEILDCSQTTLGKLKKRGKIPFMKLGATHRYDVEKVLAALEVNAK</sequence>
<reference evidence="1 2" key="1">
    <citation type="submission" date="2020-08" db="EMBL/GenBank/DDBJ databases">
        <title>Sphingobacterium sp. DN00404 isolated from aquaculture water.</title>
        <authorList>
            <person name="Zhang M."/>
        </authorList>
    </citation>
    <scope>NUCLEOTIDE SEQUENCE [LARGE SCALE GENOMIC DNA]</scope>
    <source>
        <strain evidence="1 2">DN00404</strain>
    </source>
</reference>
<dbReference type="Proteomes" id="UP000602759">
    <property type="component" value="Unassembled WGS sequence"/>
</dbReference>
<keyword evidence="2" id="KW-1185">Reference proteome</keyword>
<dbReference type="EMBL" id="JACOIK010000016">
    <property type="protein sequence ID" value="MBD1434848.1"/>
    <property type="molecule type" value="Genomic_DNA"/>
</dbReference>
<accession>A0ABR7YUK8</accession>
<organism evidence="1 2">
    <name type="scientific">Sphingobacterium micropteri</name>
    <dbReference type="NCBI Taxonomy" id="2763501"/>
    <lineage>
        <taxon>Bacteria</taxon>
        <taxon>Pseudomonadati</taxon>
        <taxon>Bacteroidota</taxon>
        <taxon>Sphingobacteriia</taxon>
        <taxon>Sphingobacteriales</taxon>
        <taxon>Sphingobacteriaceae</taxon>
        <taxon>Sphingobacterium</taxon>
    </lineage>
</organism>
<dbReference type="RefSeq" id="WP_190995711.1">
    <property type="nucleotide sequence ID" value="NZ_JACOIK010000016.1"/>
</dbReference>
<comment type="caution">
    <text evidence="1">The sequence shown here is derived from an EMBL/GenBank/DDBJ whole genome shotgun (WGS) entry which is preliminary data.</text>
</comment>
<name>A0ABR7YUK8_9SPHI</name>
<proteinExistence type="predicted"/>
<evidence type="ECO:0000313" key="1">
    <source>
        <dbReference type="EMBL" id="MBD1434848.1"/>
    </source>
</evidence>
<gene>
    <name evidence="1" type="ORF">H8B06_18640</name>
</gene>